<dbReference type="AlphaFoldDB" id="A0A918K005"/>
<reference evidence="2 3" key="1">
    <citation type="journal article" date="2014" name="Int. J. Syst. Evol. Microbiol.">
        <title>Complete genome sequence of Corynebacterium casei LMG S-19264T (=DSM 44701T), isolated from a smear-ripened cheese.</title>
        <authorList>
            <consortium name="US DOE Joint Genome Institute (JGI-PGF)"/>
            <person name="Walter F."/>
            <person name="Albersmeier A."/>
            <person name="Kalinowski J."/>
            <person name="Ruckert C."/>
        </authorList>
    </citation>
    <scope>NUCLEOTIDE SEQUENCE [LARGE SCALE GENOMIC DNA]</scope>
    <source>
        <strain evidence="2 3">KCTC 12285</strain>
    </source>
</reference>
<dbReference type="EMBL" id="BMWS01000025">
    <property type="protein sequence ID" value="GGX28271.1"/>
    <property type="molecule type" value="Genomic_DNA"/>
</dbReference>
<sequence>MKIIKLYNFVIVFFILSVAYAQHDVIINADLDSEKKVITINQKVIYTNSSKDTLTKVFFHDWANSFSNKTTPLAKRFNEDFLKRFYFAKNEERGATIIQNITDKKLEPLRWGRQEDIPDIMWIQPSTPIFPGEEKTFLIKYKIKIPSNKFTRYGYHDNGNFSLKYWYIVPAVYDKKWNIYSHKNLDDLYTPIINYQVNFTLPSTYSVSSDLNEEKNIISNDETIKTVHLNGDKRNEVNLYLEKETSFYNFSADGVQFISNIDDNDLNPKMKSIAVERIISFLQKKLGPYPFDKILVSENDYKNNPVYGLNQLPDILRPFPDGFQYEIKQLKTITENYLEKTLIINPRYDTWIKDAIHIYLMMAYTEQYYPKMKMIGKLSKVIGIRWFHAADLEFNDQYFLGYKNMARLFLDQPLTEQQDKLVKFNKNISNAYKAGIGFKYLEDYLGDDNLVDKSIKDFYSQNVLQYTSSKDYKKVLSSITTKNIDWFFDDFITTNKKLDFKIKSVKKTKDSLEVTIKNKENNSMPVSLYGFRKKDLVSKTWTIGVNGTSKVKIANENISKLVIDYDQNIPEINRRNNYRNLKWIFNKPIQFRILQDLEDPRYSQIFFIPEFEFNVYDGFTLASKFYNRTFIKKDIEYNISPAYGLKSKKLLGSASIFYRQQLSDYGLYQMRYGVNGSMFSYAPDLLFRRFSTSISFHFRPKDLRSNEKQKLTIRNINVFREKDKEDPVVTPDYNVFDARYKYSDFNLIDFLGYTIDYQVSKNFGKLSTSINYRKLFLNNRQLNLRFFAGSFIFNDTKKDGDFFSFALDRPTDYLFDYSYLGRSEDTGLVSQQIILAEGGFKSQLKHSFANQWITTFNANTNIWNWIYAYGDIGLVKNKGVTPKFVYDAGVRLSLVADYFELFFPVVSNKGWEISQPNYSQQIRFIITLSPETLIGLFTREWY</sequence>
<dbReference type="Proteomes" id="UP000601108">
    <property type="component" value="Unassembled WGS sequence"/>
</dbReference>
<dbReference type="Gene3D" id="1.10.390.10">
    <property type="entry name" value="Neutral Protease Domain 2"/>
    <property type="match status" value="1"/>
</dbReference>
<gene>
    <name evidence="2" type="ORF">GCM10007384_31990</name>
</gene>
<organism evidence="2 3">
    <name type="scientific">Aquimarina muelleri</name>
    <dbReference type="NCBI Taxonomy" id="279356"/>
    <lineage>
        <taxon>Bacteria</taxon>
        <taxon>Pseudomonadati</taxon>
        <taxon>Bacteroidota</taxon>
        <taxon>Flavobacteriia</taxon>
        <taxon>Flavobacteriales</taxon>
        <taxon>Flavobacteriaceae</taxon>
        <taxon>Aquimarina</taxon>
    </lineage>
</organism>
<accession>A0A918K005</accession>
<comment type="caution">
    <text evidence="2">The sequence shown here is derived from an EMBL/GenBank/DDBJ whole genome shotgun (WGS) entry which is preliminary data.</text>
</comment>
<evidence type="ECO:0000313" key="3">
    <source>
        <dbReference type="Proteomes" id="UP000601108"/>
    </source>
</evidence>
<dbReference type="InterPro" id="IPR027268">
    <property type="entry name" value="Peptidase_M4/M1_CTD_sf"/>
</dbReference>
<feature type="signal peptide" evidence="1">
    <location>
        <begin position="1"/>
        <end position="21"/>
    </location>
</feature>
<keyword evidence="1" id="KW-0732">Signal</keyword>
<feature type="chain" id="PRO_5037576437" description="Metalloprotease" evidence="1">
    <location>
        <begin position="22"/>
        <end position="942"/>
    </location>
</feature>
<name>A0A918K005_9FLAO</name>
<keyword evidence="3" id="KW-1185">Reference proteome</keyword>
<dbReference type="SUPFAM" id="SSF55486">
    <property type="entry name" value="Metalloproteases ('zincins'), catalytic domain"/>
    <property type="match status" value="1"/>
</dbReference>
<evidence type="ECO:0000313" key="2">
    <source>
        <dbReference type="EMBL" id="GGX28271.1"/>
    </source>
</evidence>
<protein>
    <recommendedName>
        <fullName evidence="4">Metalloprotease</fullName>
    </recommendedName>
</protein>
<evidence type="ECO:0008006" key="4">
    <source>
        <dbReference type="Google" id="ProtNLM"/>
    </source>
</evidence>
<dbReference type="RefSeq" id="WP_051316744.1">
    <property type="nucleotide sequence ID" value="NZ_BMWS01000025.1"/>
</dbReference>
<evidence type="ECO:0000256" key="1">
    <source>
        <dbReference type="SAM" id="SignalP"/>
    </source>
</evidence>
<proteinExistence type="predicted"/>